<feature type="compositionally biased region" description="Polar residues" evidence="2">
    <location>
        <begin position="449"/>
        <end position="461"/>
    </location>
</feature>
<evidence type="ECO:0000259" key="3">
    <source>
        <dbReference type="PROSITE" id="PS50157"/>
    </source>
</evidence>
<feature type="compositionally biased region" description="Polar residues" evidence="2">
    <location>
        <begin position="540"/>
        <end position="557"/>
    </location>
</feature>
<keyword evidence="1" id="KW-0479">Metal-binding</keyword>
<feature type="compositionally biased region" description="Basic and acidic residues" evidence="2">
    <location>
        <begin position="505"/>
        <end position="539"/>
    </location>
</feature>
<feature type="region of interest" description="Disordered" evidence="2">
    <location>
        <begin position="635"/>
        <end position="666"/>
    </location>
</feature>
<feature type="compositionally biased region" description="Polar residues" evidence="2">
    <location>
        <begin position="73"/>
        <end position="108"/>
    </location>
</feature>
<dbReference type="PROSITE" id="PS50157">
    <property type="entry name" value="ZINC_FINGER_C2H2_2"/>
    <property type="match status" value="1"/>
</dbReference>
<reference evidence="4 5" key="1">
    <citation type="journal article" date="2008" name="Nature">
        <title>The genome of Laccaria bicolor provides insights into mycorrhizal symbiosis.</title>
        <authorList>
            <person name="Martin F."/>
            <person name="Aerts A."/>
            <person name="Ahren D."/>
            <person name="Brun A."/>
            <person name="Danchin E.G.J."/>
            <person name="Duchaussoy F."/>
            <person name="Gibon J."/>
            <person name="Kohler A."/>
            <person name="Lindquist E."/>
            <person name="Pereda V."/>
            <person name="Salamov A."/>
            <person name="Shapiro H.J."/>
            <person name="Wuyts J."/>
            <person name="Blaudez D."/>
            <person name="Buee M."/>
            <person name="Brokstein P."/>
            <person name="Canbaeck B."/>
            <person name="Cohen D."/>
            <person name="Courty P.E."/>
            <person name="Coutinho P.M."/>
            <person name="Delaruelle C."/>
            <person name="Detter J.C."/>
            <person name="Deveau A."/>
            <person name="DiFazio S."/>
            <person name="Duplessis S."/>
            <person name="Fraissinet-Tachet L."/>
            <person name="Lucic E."/>
            <person name="Frey-Klett P."/>
            <person name="Fourrey C."/>
            <person name="Feussner I."/>
            <person name="Gay G."/>
            <person name="Grimwood J."/>
            <person name="Hoegger P.J."/>
            <person name="Jain P."/>
            <person name="Kilaru S."/>
            <person name="Labbe J."/>
            <person name="Lin Y.C."/>
            <person name="Legue V."/>
            <person name="Le Tacon F."/>
            <person name="Marmeisse R."/>
            <person name="Melayah D."/>
            <person name="Montanini B."/>
            <person name="Muratet M."/>
            <person name="Nehls U."/>
            <person name="Niculita-Hirzel H."/>
            <person name="Oudot-Le Secq M.P."/>
            <person name="Peter M."/>
            <person name="Quesneville H."/>
            <person name="Rajashekar B."/>
            <person name="Reich M."/>
            <person name="Rouhier N."/>
            <person name="Schmutz J."/>
            <person name="Yin T."/>
            <person name="Chalot M."/>
            <person name="Henrissat B."/>
            <person name="Kuees U."/>
            <person name="Lucas S."/>
            <person name="Van de Peer Y."/>
            <person name="Podila G.K."/>
            <person name="Polle A."/>
            <person name="Pukkila P.J."/>
            <person name="Richardson P.M."/>
            <person name="Rouze P."/>
            <person name="Sanders I.R."/>
            <person name="Stajich J.E."/>
            <person name="Tunlid A."/>
            <person name="Tuskan G."/>
            <person name="Grigoriev I.V."/>
        </authorList>
    </citation>
    <scope>NUCLEOTIDE SEQUENCE [LARGE SCALE GENOMIC DNA]</scope>
    <source>
        <strain evidence="5">S238N-H82 / ATCC MYA-4686</strain>
    </source>
</reference>
<dbReference type="Gene3D" id="3.30.160.60">
    <property type="entry name" value="Classic Zinc Finger"/>
    <property type="match status" value="1"/>
</dbReference>
<keyword evidence="1" id="KW-0862">Zinc</keyword>
<evidence type="ECO:0000313" key="4">
    <source>
        <dbReference type="EMBL" id="EDR14015.1"/>
    </source>
</evidence>
<dbReference type="Proteomes" id="UP000001194">
    <property type="component" value="Unassembled WGS sequence"/>
</dbReference>
<name>B0CU18_LACBS</name>
<evidence type="ECO:0000256" key="2">
    <source>
        <dbReference type="SAM" id="MobiDB-lite"/>
    </source>
</evidence>
<gene>
    <name evidence="4" type="ORF">LACBIDRAFT_292045</name>
</gene>
<organism evidence="5">
    <name type="scientific">Laccaria bicolor (strain S238N-H82 / ATCC MYA-4686)</name>
    <name type="common">Bicoloured deceiver</name>
    <name type="synonym">Laccaria laccata var. bicolor</name>
    <dbReference type="NCBI Taxonomy" id="486041"/>
    <lineage>
        <taxon>Eukaryota</taxon>
        <taxon>Fungi</taxon>
        <taxon>Dikarya</taxon>
        <taxon>Basidiomycota</taxon>
        <taxon>Agaricomycotina</taxon>
        <taxon>Agaricomycetes</taxon>
        <taxon>Agaricomycetidae</taxon>
        <taxon>Agaricales</taxon>
        <taxon>Agaricineae</taxon>
        <taxon>Hydnangiaceae</taxon>
        <taxon>Laccaria</taxon>
    </lineage>
</organism>
<accession>B0CU18</accession>
<dbReference type="InterPro" id="IPR039327">
    <property type="entry name" value="CON7-like"/>
</dbReference>
<dbReference type="KEGG" id="lbc:LACBIDRAFT_292045"/>
<feature type="compositionally biased region" description="Polar residues" evidence="2">
    <location>
        <begin position="342"/>
        <end position="354"/>
    </location>
</feature>
<proteinExistence type="predicted"/>
<feature type="compositionally biased region" description="Basic and acidic residues" evidence="2">
    <location>
        <begin position="463"/>
        <end position="473"/>
    </location>
</feature>
<dbReference type="PANTHER" id="PTHR36167">
    <property type="entry name" value="C2H2 FINGER DOMAIN TRANSCRIPTION FACTOR (EUROFUNG)-RELATED"/>
    <property type="match status" value="1"/>
</dbReference>
<dbReference type="PROSITE" id="PS00028">
    <property type="entry name" value="ZINC_FINGER_C2H2_1"/>
    <property type="match status" value="1"/>
</dbReference>
<feature type="compositionally biased region" description="Low complexity" evidence="2">
    <location>
        <begin position="558"/>
        <end position="597"/>
    </location>
</feature>
<evidence type="ECO:0000256" key="1">
    <source>
        <dbReference type="PROSITE-ProRule" id="PRU00042"/>
    </source>
</evidence>
<sequence length="666" mass="73552">MLPLQPHPDTIPKYHDYLLARSKAASPPSFFTDIAHIVSASLSPVQSDSPSDTGDDDRLPSPQSPSANYGYANRNSGPFGSPSSTTEMYVDHNGSTYPPSAHQYSGYRSSEPLRSSDIPGTYLDDSPSPDDGHPTSTISDSLGPGQQQPRSSHSGQQHLPEGRISHAHLVPDRFPRPQADRFSSHHHHIMDQRRMSEPAVLSGANSYAPEISSGNRYQQYNFAYHPPALNASRSPAPLYISRGASTGSLRDLRNQHLQYPPHGGGWKEHDKYHRNNLEYYDQSGGFDEPISPCQPNFTGGVVGSPTSGLPYSPITENTYGPSPPGTGTSTSSSAPLSAGVNCGSSRSPPYQFQRNPSANSNNSSGDSSDRKTYSFVALPGNAVKKRPRRRYDEIERLYQCSWPDCNKAYGTLNHLNAHVTMQKHGSKRNPNEFKELRKQWRKAKKESEAPSSTIMRRSSFNARHGEYDYDHRYGQSPHVSHHRQHPSRQPDLGMPSSVPIPQPITRERYSGPVDDVRYSVQGRDGHPLHHPDSPVRQRYSDNLPNSWNGTPPLSSRASLHQPYLSSSLPSHHAHHSQLPQLSIQPSHAPSHHSPLSPMNMAMNRLPQNSTLLTPLPGYQASSLLPPLAGHEELNYGESYEVYENDSRPGTGHTSLGPGSADEYDRR</sequence>
<dbReference type="EMBL" id="DS547092">
    <property type="protein sequence ID" value="EDR14015.1"/>
    <property type="molecule type" value="Genomic_DNA"/>
</dbReference>
<dbReference type="RefSeq" id="XP_001874574.1">
    <property type="nucleotide sequence ID" value="XM_001874539.1"/>
</dbReference>
<feature type="compositionally biased region" description="Polar residues" evidence="2">
    <location>
        <begin position="134"/>
        <end position="157"/>
    </location>
</feature>
<dbReference type="GO" id="GO:0006355">
    <property type="term" value="P:regulation of DNA-templated transcription"/>
    <property type="evidence" value="ECO:0007669"/>
    <property type="project" value="InterPro"/>
</dbReference>
<keyword evidence="1" id="KW-0863">Zinc-finger</keyword>
<dbReference type="AlphaFoldDB" id="B0CU18"/>
<feature type="compositionally biased region" description="Polar residues" evidence="2">
    <location>
        <begin position="43"/>
        <end position="52"/>
    </location>
</feature>
<feature type="region of interest" description="Disordered" evidence="2">
    <location>
        <begin position="441"/>
        <end position="602"/>
    </location>
</feature>
<feature type="compositionally biased region" description="Polar residues" evidence="2">
    <location>
        <begin position="304"/>
        <end position="319"/>
    </location>
</feature>
<dbReference type="InParanoid" id="B0CU18"/>
<protein>
    <submittedName>
        <fullName evidence="4">Zn finger family DNA binding protein</fullName>
    </submittedName>
</protein>
<dbReference type="HOGENOM" id="CLU_028604_0_0_1"/>
<dbReference type="GeneID" id="6070910"/>
<evidence type="ECO:0000313" key="5">
    <source>
        <dbReference type="Proteomes" id="UP000001194"/>
    </source>
</evidence>
<feature type="region of interest" description="Disordered" evidence="2">
    <location>
        <begin position="43"/>
        <end position="159"/>
    </location>
</feature>
<dbReference type="OrthoDB" id="1939603at2759"/>
<feature type="domain" description="C2H2-type" evidence="3">
    <location>
        <begin position="398"/>
        <end position="429"/>
    </location>
</feature>
<keyword evidence="5" id="KW-1185">Reference proteome</keyword>
<dbReference type="GO" id="GO:0008270">
    <property type="term" value="F:zinc ion binding"/>
    <property type="evidence" value="ECO:0007669"/>
    <property type="project" value="UniProtKB-KW"/>
</dbReference>
<dbReference type="InterPro" id="IPR013087">
    <property type="entry name" value="Znf_C2H2_type"/>
</dbReference>
<feature type="compositionally biased region" description="Low complexity" evidence="2">
    <location>
        <begin position="355"/>
        <end position="366"/>
    </location>
</feature>
<dbReference type="PANTHER" id="PTHR36167:SF3">
    <property type="entry name" value="C2H2 FINGER DOMAIN TRANSCRIPTION FACTOR (EUROFUNG)-RELATED"/>
    <property type="match status" value="1"/>
</dbReference>
<feature type="region of interest" description="Disordered" evidence="2">
    <location>
        <begin position="290"/>
        <end position="372"/>
    </location>
</feature>